<dbReference type="GO" id="GO:0005634">
    <property type="term" value="C:nucleus"/>
    <property type="evidence" value="ECO:0007669"/>
    <property type="project" value="TreeGrafter"/>
</dbReference>
<accession>A0AAE8SY70</accession>
<dbReference type="InterPro" id="IPR050339">
    <property type="entry name" value="CC_SR_Kinase"/>
</dbReference>
<evidence type="ECO:0000259" key="14">
    <source>
        <dbReference type="PROSITE" id="PS50011"/>
    </source>
</evidence>
<dbReference type="GO" id="GO:0005524">
    <property type="term" value="F:ATP binding"/>
    <property type="evidence" value="ECO:0007669"/>
    <property type="project" value="UniProtKB-KW"/>
</dbReference>
<evidence type="ECO:0000256" key="9">
    <source>
        <dbReference type="ARBA" id="ARBA00022840"/>
    </source>
</evidence>
<dbReference type="CDD" id="cd00180">
    <property type="entry name" value="PKc"/>
    <property type="match status" value="1"/>
</dbReference>
<evidence type="ECO:0000256" key="10">
    <source>
        <dbReference type="ARBA" id="ARBA00030980"/>
    </source>
</evidence>
<evidence type="ECO:0000256" key="12">
    <source>
        <dbReference type="ARBA" id="ARBA00047899"/>
    </source>
</evidence>
<evidence type="ECO:0000256" key="5">
    <source>
        <dbReference type="ARBA" id="ARBA00019973"/>
    </source>
</evidence>
<dbReference type="PROSITE" id="PS00109">
    <property type="entry name" value="PROTEIN_KINASE_TYR"/>
    <property type="match status" value="1"/>
</dbReference>
<gene>
    <name evidence="15" type="ORF">DNG_08115</name>
</gene>
<dbReference type="Pfam" id="PF00069">
    <property type="entry name" value="Pkinase"/>
    <property type="match status" value="1"/>
</dbReference>
<evidence type="ECO:0000256" key="13">
    <source>
        <dbReference type="ARBA" id="ARBA00048679"/>
    </source>
</evidence>
<comment type="caution">
    <text evidence="15">The sequence shown here is derived from an EMBL/GenBank/DDBJ whole genome shotgun (WGS) entry which is preliminary data.</text>
</comment>
<dbReference type="PROSITE" id="PS50011">
    <property type="entry name" value="PROTEIN_KINASE_DOM"/>
    <property type="match status" value="1"/>
</dbReference>
<keyword evidence="16" id="KW-1185">Reference proteome</keyword>
<comment type="subunit">
    <text evidence="2">Component of the EKC/KEOPS complex composed of at least BUD32, CGI121, GON7, KAE1 and PCC1; the whole complex dimerizes.</text>
</comment>
<protein>
    <recommendedName>
        <fullName evidence="5">EKC/KEOPS complex subunit BUD32</fullName>
        <ecNumber evidence="3">2.7.11.1</ecNumber>
    </recommendedName>
    <alternativeName>
        <fullName evidence="10 11">Atypical Serine/threonine protein kinase BUD32</fullName>
    </alternativeName>
    <alternativeName>
        <fullName evidence="4">EKC/KEOPS complex subunit bud32</fullName>
    </alternativeName>
</protein>
<evidence type="ECO:0000256" key="3">
    <source>
        <dbReference type="ARBA" id="ARBA00012513"/>
    </source>
</evidence>
<name>A0AAE8SY70_9PEZI</name>
<keyword evidence="7" id="KW-0547">Nucleotide-binding</keyword>
<evidence type="ECO:0000256" key="2">
    <source>
        <dbReference type="ARBA" id="ARBA00011534"/>
    </source>
</evidence>
<reference evidence="15" key="1">
    <citation type="submission" date="2018-03" db="EMBL/GenBank/DDBJ databases">
        <authorList>
            <person name="Guldener U."/>
        </authorList>
    </citation>
    <scope>NUCLEOTIDE SEQUENCE</scope>
</reference>
<dbReference type="PANTHER" id="PTHR11042">
    <property type="entry name" value="EUKARYOTIC TRANSLATION INITIATION FACTOR 2-ALPHA KINASE EIF2-ALPHA KINASE -RELATED"/>
    <property type="match status" value="1"/>
</dbReference>
<dbReference type="InterPro" id="IPR011009">
    <property type="entry name" value="Kinase-like_dom_sf"/>
</dbReference>
<evidence type="ECO:0000256" key="11">
    <source>
        <dbReference type="ARBA" id="ARBA00033194"/>
    </source>
</evidence>
<dbReference type="Proteomes" id="UP001187682">
    <property type="component" value="Unassembled WGS sequence"/>
</dbReference>
<dbReference type="AlphaFoldDB" id="A0AAE8SY70"/>
<evidence type="ECO:0000256" key="1">
    <source>
        <dbReference type="ARBA" id="ARBA00003747"/>
    </source>
</evidence>
<evidence type="ECO:0000313" key="15">
    <source>
        <dbReference type="EMBL" id="SPO05428.1"/>
    </source>
</evidence>
<feature type="domain" description="Protein kinase" evidence="14">
    <location>
        <begin position="1"/>
        <end position="265"/>
    </location>
</feature>
<dbReference type="GO" id="GO:0004674">
    <property type="term" value="F:protein serine/threonine kinase activity"/>
    <property type="evidence" value="ECO:0007669"/>
    <property type="project" value="UniProtKB-EC"/>
</dbReference>
<dbReference type="SUPFAM" id="SSF56112">
    <property type="entry name" value="Protein kinase-like (PK-like)"/>
    <property type="match status" value="1"/>
</dbReference>
<keyword evidence="9" id="KW-0067">ATP-binding</keyword>
<dbReference type="InterPro" id="IPR000719">
    <property type="entry name" value="Prot_kinase_dom"/>
</dbReference>
<dbReference type="EC" id="2.7.11.1" evidence="3"/>
<evidence type="ECO:0000313" key="16">
    <source>
        <dbReference type="Proteomes" id="UP001187682"/>
    </source>
</evidence>
<dbReference type="GO" id="GO:0005737">
    <property type="term" value="C:cytoplasm"/>
    <property type="evidence" value="ECO:0007669"/>
    <property type="project" value="TreeGrafter"/>
</dbReference>
<evidence type="ECO:0000256" key="4">
    <source>
        <dbReference type="ARBA" id="ARBA00013948"/>
    </source>
</evidence>
<comment type="catalytic activity">
    <reaction evidence="13">
        <text>L-seryl-[protein] + ATP = O-phospho-L-seryl-[protein] + ADP + H(+)</text>
        <dbReference type="Rhea" id="RHEA:17989"/>
        <dbReference type="Rhea" id="RHEA-COMP:9863"/>
        <dbReference type="Rhea" id="RHEA-COMP:11604"/>
        <dbReference type="ChEBI" id="CHEBI:15378"/>
        <dbReference type="ChEBI" id="CHEBI:29999"/>
        <dbReference type="ChEBI" id="CHEBI:30616"/>
        <dbReference type="ChEBI" id="CHEBI:83421"/>
        <dbReference type="ChEBI" id="CHEBI:456216"/>
        <dbReference type="EC" id="2.7.11.1"/>
    </reaction>
</comment>
<dbReference type="EMBL" id="ONZQ02000012">
    <property type="protein sequence ID" value="SPO05428.1"/>
    <property type="molecule type" value="Genomic_DNA"/>
</dbReference>
<keyword evidence="6" id="KW-0808">Transferase</keyword>
<proteinExistence type="predicted"/>
<dbReference type="InterPro" id="IPR008266">
    <property type="entry name" value="Tyr_kinase_AS"/>
</dbReference>
<evidence type="ECO:0000256" key="7">
    <source>
        <dbReference type="ARBA" id="ARBA00022741"/>
    </source>
</evidence>
<evidence type="ECO:0000256" key="6">
    <source>
        <dbReference type="ARBA" id="ARBA00022679"/>
    </source>
</evidence>
<comment type="catalytic activity">
    <reaction evidence="12">
        <text>L-threonyl-[protein] + ATP = O-phospho-L-threonyl-[protein] + ADP + H(+)</text>
        <dbReference type="Rhea" id="RHEA:46608"/>
        <dbReference type="Rhea" id="RHEA-COMP:11060"/>
        <dbReference type="Rhea" id="RHEA-COMP:11605"/>
        <dbReference type="ChEBI" id="CHEBI:15378"/>
        <dbReference type="ChEBI" id="CHEBI:30013"/>
        <dbReference type="ChEBI" id="CHEBI:30616"/>
        <dbReference type="ChEBI" id="CHEBI:61977"/>
        <dbReference type="ChEBI" id="CHEBI:456216"/>
        <dbReference type="EC" id="2.7.11.1"/>
    </reaction>
</comment>
<comment type="function">
    <text evidence="1">Component of the EKC/KEOPS complex that is required for the formation of a threonylcarbamoyl group on adenosine at position 37 (t(6)A37) in tRNAs that read codons beginning with adenine. The complex is probably involved in the transfer of the threonylcarbamoyl moiety of threonylcarbamoyl-AMP (TC-AMP) to the N6 group of A37. BUD32 has ATPase activity in the context of the EKC/KEOPS complex and likely plays a supporting role to the catalytic subunit KAE1. The EKC/KEOPS complex also promotes both telomere uncapping and telomere elongation. The complex is required for efficient recruitment of transcriptional coactivators.</text>
</comment>
<dbReference type="Gene3D" id="1.10.510.10">
    <property type="entry name" value="Transferase(Phosphotransferase) domain 1"/>
    <property type="match status" value="1"/>
</dbReference>
<sequence length="265" mass="29677">MTAVEIDFGGLTSVFRRLRQGEILKCPRSIWKESSAYESMTRTVAHEFSVERGILELLGEHPGIVRYLGWDDITKGLILAEASEGSLEGYLNKYNETIPARVRQKWCLQVVEGLAYIHSRGVIHSDLRPDNVLIHATTPDSLDIWLCDFGGLMCDKLGLDGGHLPDSGFYDPNADPVSTPAMDIFSVGSILYSILIGHWLYRKQRGSFGNGERMSYGEEADRLFRAREFPSVERLFGGVVILGCWTRKYSSAKDVLEDLNLVGIE</sequence>
<evidence type="ECO:0000256" key="8">
    <source>
        <dbReference type="ARBA" id="ARBA00022777"/>
    </source>
</evidence>
<organism evidence="15 16">
    <name type="scientific">Cephalotrichum gorgonifer</name>
    <dbReference type="NCBI Taxonomy" id="2041049"/>
    <lineage>
        <taxon>Eukaryota</taxon>
        <taxon>Fungi</taxon>
        <taxon>Dikarya</taxon>
        <taxon>Ascomycota</taxon>
        <taxon>Pezizomycotina</taxon>
        <taxon>Sordariomycetes</taxon>
        <taxon>Hypocreomycetidae</taxon>
        <taxon>Microascales</taxon>
        <taxon>Microascaceae</taxon>
        <taxon>Cephalotrichum</taxon>
    </lineage>
</organism>
<keyword evidence="8" id="KW-0418">Kinase</keyword>